<evidence type="ECO:0000313" key="3">
    <source>
        <dbReference type="Proteomes" id="UP000245793"/>
    </source>
</evidence>
<dbReference type="InterPro" id="IPR029058">
    <property type="entry name" value="AB_hydrolase_fold"/>
</dbReference>
<dbReference type="EMBL" id="QEKV01000013">
    <property type="protein sequence ID" value="PVY88920.1"/>
    <property type="molecule type" value="Genomic_DNA"/>
</dbReference>
<gene>
    <name evidence="2" type="ORF">C7381_11321</name>
</gene>
<dbReference type="Gene3D" id="3.40.50.1820">
    <property type="entry name" value="alpha/beta hydrolase"/>
    <property type="match status" value="1"/>
</dbReference>
<name>A0A2U1DMM5_9FIRM</name>
<dbReference type="SUPFAM" id="SSF53474">
    <property type="entry name" value="alpha/beta-Hydrolases"/>
    <property type="match status" value="1"/>
</dbReference>
<feature type="domain" description="AB hydrolase-1" evidence="1">
    <location>
        <begin position="29"/>
        <end position="133"/>
    </location>
</feature>
<protein>
    <recommendedName>
        <fullName evidence="1">AB hydrolase-1 domain-containing protein</fullName>
    </recommendedName>
</protein>
<dbReference type="RefSeq" id="WP_034548084.1">
    <property type="nucleotide sequence ID" value="NZ_CAUPJO010000012.1"/>
</dbReference>
<keyword evidence="3" id="KW-1185">Reference proteome</keyword>
<comment type="caution">
    <text evidence="2">The sequence shown here is derived from an EMBL/GenBank/DDBJ whole genome shotgun (WGS) entry which is preliminary data.</text>
</comment>
<evidence type="ECO:0000259" key="1">
    <source>
        <dbReference type="Pfam" id="PF12697"/>
    </source>
</evidence>
<organism evidence="2 3">
    <name type="scientific">Ezakiella coagulans</name>
    <dbReference type="NCBI Taxonomy" id="46507"/>
    <lineage>
        <taxon>Bacteria</taxon>
        <taxon>Bacillati</taxon>
        <taxon>Bacillota</taxon>
        <taxon>Tissierellia</taxon>
        <taxon>Ezakiella</taxon>
    </lineage>
</organism>
<proteinExistence type="predicted"/>
<dbReference type="Pfam" id="PF12697">
    <property type="entry name" value="Abhydrolase_6"/>
    <property type="match status" value="1"/>
</dbReference>
<dbReference type="AlphaFoldDB" id="A0A2U1DMM5"/>
<accession>A0A2U1DMM5</accession>
<sequence length="246" mass="28147">MEFEIKINGNPLTELTPIQRAKTAIIYYHGFSSSKEKSLFRARILSSLGYYVLLPDASGHGLRADECNPDYEKPDINFWDILVKTITESPDLINYLCEKKGFSPNDIVFCGHSMGAMAAAGAFVKIPFGKLVMFNGTLDYEALSEYFNKIFFNDDEALKKIKDTIRYYSPSEHLSKLENRDILMIDGDKDIIVPARFNEKVYNSLVPFYKDKSKLNHTILPRTTHEMTVKSMEIMDAWLKSREGNN</sequence>
<reference evidence="2 3" key="1">
    <citation type="submission" date="2018-04" db="EMBL/GenBank/DDBJ databases">
        <title>Genomic Encyclopedia of Type Strains, Phase IV (KMG-IV): sequencing the most valuable type-strain genomes for metagenomic binning, comparative biology and taxonomic classification.</title>
        <authorList>
            <person name="Goeker M."/>
        </authorList>
    </citation>
    <scope>NUCLEOTIDE SEQUENCE [LARGE SCALE GENOMIC DNA]</scope>
    <source>
        <strain evidence="2 3">DSM 20705</strain>
    </source>
</reference>
<dbReference type="InterPro" id="IPR000073">
    <property type="entry name" value="AB_hydrolase_1"/>
</dbReference>
<evidence type="ECO:0000313" key="2">
    <source>
        <dbReference type="EMBL" id="PVY88920.1"/>
    </source>
</evidence>
<dbReference type="Proteomes" id="UP000245793">
    <property type="component" value="Unassembled WGS sequence"/>
</dbReference>